<dbReference type="InterPro" id="IPR001190">
    <property type="entry name" value="SRCR"/>
</dbReference>
<feature type="domain" description="Ig-like" evidence="12">
    <location>
        <begin position="110"/>
        <end position="188"/>
    </location>
</feature>
<dbReference type="PANTHER" id="PTHR11481:SF69">
    <property type="entry name" value="FC RECEPTOR-LIKE S, SCAVENGER RECEPTOR"/>
    <property type="match status" value="1"/>
</dbReference>
<comment type="caution">
    <text evidence="13">The sequence shown here is derived from an EMBL/GenBank/DDBJ whole genome shotgun (WGS) entry which is preliminary data.</text>
</comment>
<comment type="subcellular location">
    <subcellularLocation>
        <location evidence="1">Cell membrane</location>
    </subcellularLocation>
</comment>
<evidence type="ECO:0000256" key="1">
    <source>
        <dbReference type="ARBA" id="ARBA00004236"/>
    </source>
</evidence>
<dbReference type="Gene3D" id="3.10.250.10">
    <property type="entry name" value="SRCR-like domain"/>
    <property type="match status" value="1"/>
</dbReference>
<evidence type="ECO:0000256" key="3">
    <source>
        <dbReference type="ARBA" id="ARBA00022729"/>
    </source>
</evidence>
<dbReference type="EMBL" id="JACAGB010000018">
    <property type="protein sequence ID" value="KAF6316020.1"/>
    <property type="molecule type" value="Genomic_DNA"/>
</dbReference>
<keyword evidence="14" id="KW-1185">Reference proteome</keyword>
<dbReference type="GO" id="GO:0004888">
    <property type="term" value="F:transmembrane signaling receptor activity"/>
    <property type="evidence" value="ECO:0007669"/>
    <property type="project" value="TreeGrafter"/>
</dbReference>
<dbReference type="Pfam" id="PF00530">
    <property type="entry name" value="SRCR"/>
    <property type="match status" value="1"/>
</dbReference>
<feature type="signal peptide" evidence="10">
    <location>
        <begin position="1"/>
        <end position="17"/>
    </location>
</feature>
<accession>A0A7J7USX9</accession>
<proteinExistence type="predicted"/>
<keyword evidence="6 9" id="KW-1015">Disulfide bond</keyword>
<evidence type="ECO:0000259" key="11">
    <source>
        <dbReference type="PROSITE" id="PS50287"/>
    </source>
</evidence>
<evidence type="ECO:0000256" key="2">
    <source>
        <dbReference type="ARBA" id="ARBA00022475"/>
    </source>
</evidence>
<feature type="domain" description="Ig-like" evidence="12">
    <location>
        <begin position="17"/>
        <end position="104"/>
    </location>
</feature>
<dbReference type="PRINTS" id="PR00258">
    <property type="entry name" value="SPERACTRCPTR"/>
</dbReference>
<evidence type="ECO:0000256" key="7">
    <source>
        <dbReference type="ARBA" id="ARBA00023180"/>
    </source>
</evidence>
<dbReference type="InterPro" id="IPR013783">
    <property type="entry name" value="Ig-like_fold"/>
</dbReference>
<dbReference type="SUPFAM" id="SSF56487">
    <property type="entry name" value="SRCR-like"/>
    <property type="match status" value="1"/>
</dbReference>
<dbReference type="PROSITE" id="PS00420">
    <property type="entry name" value="SRCR_1"/>
    <property type="match status" value="1"/>
</dbReference>
<dbReference type="GO" id="GO:0009897">
    <property type="term" value="C:external side of plasma membrane"/>
    <property type="evidence" value="ECO:0007669"/>
    <property type="project" value="TreeGrafter"/>
</dbReference>
<dbReference type="InterPro" id="IPR050488">
    <property type="entry name" value="Ig_Fc_receptor"/>
</dbReference>
<dbReference type="SUPFAM" id="SSF48726">
    <property type="entry name" value="Immunoglobulin"/>
    <property type="match status" value="4"/>
</dbReference>
<protein>
    <submittedName>
        <fullName evidence="13">Fc receptor like 2</fullName>
    </submittedName>
</protein>
<evidence type="ECO:0000256" key="5">
    <source>
        <dbReference type="ARBA" id="ARBA00023136"/>
    </source>
</evidence>
<dbReference type="FunFam" id="3.10.250.10:FF:000010">
    <property type="entry name" value="T-cell differentiation antigen CD6"/>
    <property type="match status" value="1"/>
</dbReference>
<dbReference type="InterPro" id="IPR036179">
    <property type="entry name" value="Ig-like_dom_sf"/>
</dbReference>
<feature type="disulfide bond" evidence="9">
    <location>
        <begin position="466"/>
        <end position="476"/>
    </location>
</feature>
<evidence type="ECO:0000256" key="8">
    <source>
        <dbReference type="ARBA" id="ARBA00023319"/>
    </source>
</evidence>
<gene>
    <name evidence="13" type="ORF">mPipKuh1_005006</name>
</gene>
<evidence type="ECO:0000256" key="6">
    <source>
        <dbReference type="ARBA" id="ARBA00023157"/>
    </source>
</evidence>
<keyword evidence="13" id="KW-0675">Receptor</keyword>
<dbReference type="SMART" id="SM00408">
    <property type="entry name" value="IGc2"/>
    <property type="match status" value="4"/>
</dbReference>
<evidence type="ECO:0000259" key="12">
    <source>
        <dbReference type="PROSITE" id="PS50835"/>
    </source>
</evidence>
<dbReference type="InterPro" id="IPR003598">
    <property type="entry name" value="Ig_sub2"/>
</dbReference>
<dbReference type="PROSITE" id="PS50287">
    <property type="entry name" value="SRCR_2"/>
    <property type="match status" value="1"/>
</dbReference>
<sequence length="497" mass="54414">MLLWLLLLALGPAGVRPDWLSISLQRYAYEGDRVVVRCSGEENDKIKKLMYYKDGSQIDSYSSASSHTISNARPRDSGSYFCKADRTKFFFFTGTEESSSRRLTVQELFPEPSLTVSSLQPIEDTSVTLSCDTRLPSDRAGTQLRYSLFRDGHTVKLKSSSSFWTLALRQEDSGSYWCEAMTASGSVSKRSRQTNVQVHRIPVSGVLLETQPQGGQAVEGKLLVLVCSVAAGTGETTFSWHRVDTRERLGSKSLRSRRSELKIPSVRESHAGEYYCTAQNTGSLIHSEALNITVRIPASHPVLTISAPEARTAIGDTVELQCEDRRAHPPVLYSFYHKNVSLGSISVPSGGRASFSLSLTREHSGNYSCEADNGLGAQRSEEVALHVSEPPPKTRLVNGAHPCEGRVEVERAGRWGTVCDDGWDMKDVAVVCREVGCGAAKHTPAAVLYPPLAEDAQPVFIQVARCNGTEKALAECEQEEIFDCGHDEDAGAVCEDV</sequence>
<keyword evidence="5" id="KW-0472">Membrane</keyword>
<keyword evidence="4" id="KW-0677">Repeat</keyword>
<keyword evidence="2" id="KW-1003">Cell membrane</keyword>
<dbReference type="OrthoDB" id="10012075at2759"/>
<dbReference type="SMART" id="SM00202">
    <property type="entry name" value="SR"/>
    <property type="match status" value="1"/>
</dbReference>
<organism evidence="13 14">
    <name type="scientific">Pipistrellus kuhlii</name>
    <name type="common">Kuhl's pipistrelle</name>
    <dbReference type="NCBI Taxonomy" id="59472"/>
    <lineage>
        <taxon>Eukaryota</taxon>
        <taxon>Metazoa</taxon>
        <taxon>Chordata</taxon>
        <taxon>Craniata</taxon>
        <taxon>Vertebrata</taxon>
        <taxon>Euteleostomi</taxon>
        <taxon>Mammalia</taxon>
        <taxon>Eutheria</taxon>
        <taxon>Laurasiatheria</taxon>
        <taxon>Chiroptera</taxon>
        <taxon>Yangochiroptera</taxon>
        <taxon>Vespertilionidae</taxon>
        <taxon>Pipistrellus</taxon>
    </lineage>
</organism>
<evidence type="ECO:0000256" key="4">
    <source>
        <dbReference type="ARBA" id="ARBA00022737"/>
    </source>
</evidence>
<comment type="caution">
    <text evidence="9">Lacks conserved residue(s) required for the propagation of feature annotation.</text>
</comment>
<keyword evidence="8" id="KW-0393">Immunoglobulin domain</keyword>
<dbReference type="GO" id="GO:0007166">
    <property type="term" value="P:cell surface receptor signaling pathway"/>
    <property type="evidence" value="ECO:0007669"/>
    <property type="project" value="TreeGrafter"/>
</dbReference>
<dbReference type="PANTHER" id="PTHR11481">
    <property type="entry name" value="IMMUNOGLOBULIN FC RECEPTOR"/>
    <property type="match status" value="1"/>
</dbReference>
<keyword evidence="3 10" id="KW-0732">Signal</keyword>
<dbReference type="PROSITE" id="PS50835">
    <property type="entry name" value="IG_LIKE"/>
    <property type="match status" value="4"/>
</dbReference>
<keyword evidence="7" id="KW-0325">Glycoprotein</keyword>
<dbReference type="InterPro" id="IPR003599">
    <property type="entry name" value="Ig_sub"/>
</dbReference>
<dbReference type="GO" id="GO:0006955">
    <property type="term" value="P:immune response"/>
    <property type="evidence" value="ECO:0007669"/>
    <property type="project" value="TreeGrafter"/>
</dbReference>
<evidence type="ECO:0000313" key="14">
    <source>
        <dbReference type="Proteomes" id="UP000558488"/>
    </source>
</evidence>
<reference evidence="13 14" key="1">
    <citation type="journal article" date="2020" name="Nature">
        <title>Six reference-quality genomes reveal evolution of bat adaptations.</title>
        <authorList>
            <person name="Jebb D."/>
            <person name="Huang Z."/>
            <person name="Pippel M."/>
            <person name="Hughes G.M."/>
            <person name="Lavrichenko K."/>
            <person name="Devanna P."/>
            <person name="Winkler S."/>
            <person name="Jermiin L.S."/>
            <person name="Skirmuntt E.C."/>
            <person name="Katzourakis A."/>
            <person name="Burkitt-Gray L."/>
            <person name="Ray D.A."/>
            <person name="Sullivan K.A.M."/>
            <person name="Roscito J.G."/>
            <person name="Kirilenko B.M."/>
            <person name="Davalos L.M."/>
            <person name="Corthals A.P."/>
            <person name="Power M.L."/>
            <person name="Jones G."/>
            <person name="Ransome R.D."/>
            <person name="Dechmann D.K.N."/>
            <person name="Locatelli A.G."/>
            <person name="Puechmaille S.J."/>
            <person name="Fedrigo O."/>
            <person name="Jarvis E.D."/>
            <person name="Hiller M."/>
            <person name="Vernes S.C."/>
            <person name="Myers E.W."/>
            <person name="Teeling E.C."/>
        </authorList>
    </citation>
    <scope>NUCLEOTIDE SEQUENCE [LARGE SCALE GENOMIC DNA]</scope>
    <source>
        <strain evidence="13">MPipKuh1</strain>
        <tissue evidence="13">Flight muscle</tissue>
    </source>
</reference>
<feature type="domain" description="SRCR" evidence="11">
    <location>
        <begin position="394"/>
        <end position="495"/>
    </location>
</feature>
<dbReference type="Gene3D" id="2.60.40.10">
    <property type="entry name" value="Immunoglobulins"/>
    <property type="match status" value="4"/>
</dbReference>
<feature type="domain" description="Ig-like" evidence="12">
    <location>
        <begin position="202"/>
        <end position="293"/>
    </location>
</feature>
<feature type="domain" description="Ig-like" evidence="12">
    <location>
        <begin position="301"/>
        <end position="384"/>
    </location>
</feature>
<feature type="chain" id="PRO_5029888410" evidence="10">
    <location>
        <begin position="18"/>
        <end position="497"/>
    </location>
</feature>
<evidence type="ECO:0000313" key="13">
    <source>
        <dbReference type="EMBL" id="KAF6316020.1"/>
    </source>
</evidence>
<evidence type="ECO:0000256" key="9">
    <source>
        <dbReference type="PROSITE-ProRule" id="PRU00196"/>
    </source>
</evidence>
<evidence type="ECO:0000256" key="10">
    <source>
        <dbReference type="SAM" id="SignalP"/>
    </source>
</evidence>
<dbReference type="AlphaFoldDB" id="A0A7J7USX9"/>
<dbReference type="Pfam" id="PF13927">
    <property type="entry name" value="Ig_3"/>
    <property type="match status" value="1"/>
</dbReference>
<dbReference type="Proteomes" id="UP000558488">
    <property type="component" value="Unassembled WGS sequence"/>
</dbReference>
<dbReference type="Pfam" id="PF13895">
    <property type="entry name" value="Ig_2"/>
    <property type="match status" value="3"/>
</dbReference>
<dbReference type="InterPro" id="IPR007110">
    <property type="entry name" value="Ig-like_dom"/>
</dbReference>
<dbReference type="InterPro" id="IPR036772">
    <property type="entry name" value="SRCR-like_dom_sf"/>
</dbReference>
<name>A0A7J7USX9_PIPKU</name>
<dbReference type="SMART" id="SM00409">
    <property type="entry name" value="IG"/>
    <property type="match status" value="4"/>
</dbReference>
<dbReference type="FunFam" id="2.60.40.10:FF:000357">
    <property type="entry name" value="Fc receptor like 1"/>
    <property type="match status" value="1"/>
</dbReference>